<name>A0A6G0XSP6_9STRA</name>
<keyword evidence="4" id="KW-1185">Reference proteome</keyword>
<dbReference type="PROSITE" id="PS50096">
    <property type="entry name" value="IQ"/>
    <property type="match status" value="1"/>
</dbReference>
<keyword evidence="1" id="KW-0175">Coiled coil</keyword>
<accession>A0A6G0XSP6</accession>
<dbReference type="AlphaFoldDB" id="A0A6G0XSP6"/>
<protein>
    <submittedName>
        <fullName evidence="3">Uncharacterized protein</fullName>
    </submittedName>
</protein>
<dbReference type="EMBL" id="VJMJ01000017">
    <property type="protein sequence ID" value="KAF0743424.1"/>
    <property type="molecule type" value="Genomic_DNA"/>
</dbReference>
<evidence type="ECO:0000256" key="2">
    <source>
        <dbReference type="SAM" id="MobiDB-lite"/>
    </source>
</evidence>
<sequence length="837" mass="98233">MVLKPTKLPPAKKSIEEIMMTRLATPSSSIQRTQTSPNRKAQHTRTNTRHVQTAAAGTTSPYLDNISLQQLSHTQLPSPDVQHLAKHLQNLNRRLHDLESDHRILDVVAQDLAQVQHIEAPLCVEPDPKLAAKVTSSVKEVQAAVHRLDRVYFDITSAETKRSRAATTLVAFVRGHLTRKRHAAAMNFLGTWRLRTTRAFLDSLARFSQRTFRVDEGVNGMLERARVRNLRLIFEHLHDITMLRRPVRRAQVVEVNRRWDKKRRGLIADMWNSWKMAATGPRSRKRMMEAHRARLLQCRAHLESLLRYDVITPEMVDAELQKDNIRQIRARAIPYRLRMYFNLLLTHGWKPLRANQAKAHAHFRAKTLARILAAWISHFRTFQVERELQKVTDRRTFDRFPQYYNIRRIDFHYKRTVERKHFKAWAQYLSRAKLVQIRFEQAAKRLLRLLICAWRIRACYQHRIRAAAVQEWQAYCTRIFKVPFQAWLLYSSKRKARHATQAGLIRAFHRRQHRHVQYSFFRIWKHQTMFGHVDGIHSRPQLLLALEQQKAYCVALEANAAVYQQVIAKLELSLQDEQTRLHAKESELEILHQETQATRFAMHTAEQQVARAHNLLDAVRDIHPGTIRRLERMYSEDSILADNLHDVVHLHIMRAAQAQQEKMDAHETEVLGAQNETMHDKLLLRRVKWVLSRLHLHYDNVLGMLLVPDLDKMSMQMNQMFALFEFLRSGDTTALLQENVPLTKEHVELNSSDLAVPGEKVGQVADRPELIPTDDHWSKFVQDLAHKFPPQRFVPIQDHIVSYELNRLEEKRLTQNEMQKTTIYSRIHDQNQKHTDE</sequence>
<feature type="compositionally biased region" description="Polar residues" evidence="2">
    <location>
        <begin position="24"/>
        <end position="39"/>
    </location>
</feature>
<evidence type="ECO:0000256" key="1">
    <source>
        <dbReference type="SAM" id="Coils"/>
    </source>
</evidence>
<gene>
    <name evidence="3" type="ORF">Ae201684_001896</name>
</gene>
<reference evidence="3 4" key="1">
    <citation type="submission" date="2019-07" db="EMBL/GenBank/DDBJ databases">
        <title>Genomics analysis of Aphanomyces spp. identifies a new class of oomycete effector associated with host adaptation.</title>
        <authorList>
            <person name="Gaulin E."/>
        </authorList>
    </citation>
    <scope>NUCLEOTIDE SEQUENCE [LARGE SCALE GENOMIC DNA]</scope>
    <source>
        <strain evidence="3 4">ATCC 201684</strain>
    </source>
</reference>
<evidence type="ECO:0000313" key="3">
    <source>
        <dbReference type="EMBL" id="KAF0743424.1"/>
    </source>
</evidence>
<feature type="coiled-coil region" evidence="1">
    <location>
        <begin position="567"/>
        <end position="594"/>
    </location>
</feature>
<proteinExistence type="predicted"/>
<organism evidence="3 4">
    <name type="scientific">Aphanomyces euteiches</name>
    <dbReference type="NCBI Taxonomy" id="100861"/>
    <lineage>
        <taxon>Eukaryota</taxon>
        <taxon>Sar</taxon>
        <taxon>Stramenopiles</taxon>
        <taxon>Oomycota</taxon>
        <taxon>Saprolegniomycetes</taxon>
        <taxon>Saprolegniales</taxon>
        <taxon>Verrucalvaceae</taxon>
        <taxon>Aphanomyces</taxon>
    </lineage>
</organism>
<comment type="caution">
    <text evidence="3">The sequence shown here is derived from an EMBL/GenBank/DDBJ whole genome shotgun (WGS) entry which is preliminary data.</text>
</comment>
<dbReference type="Proteomes" id="UP000481153">
    <property type="component" value="Unassembled WGS sequence"/>
</dbReference>
<dbReference type="VEuPathDB" id="FungiDB:AeMF1_011706"/>
<feature type="region of interest" description="Disordered" evidence="2">
    <location>
        <begin position="23"/>
        <end position="48"/>
    </location>
</feature>
<evidence type="ECO:0000313" key="4">
    <source>
        <dbReference type="Proteomes" id="UP000481153"/>
    </source>
</evidence>